<reference evidence="1 2" key="1">
    <citation type="journal article" date="2015" name="BMC Genomics">
        <title>Genome mining reveals unlocked bioactive potential of marine Gram-negative bacteria.</title>
        <authorList>
            <person name="Machado H."/>
            <person name="Sonnenschein E.C."/>
            <person name="Melchiorsen J."/>
            <person name="Gram L."/>
        </authorList>
    </citation>
    <scope>NUCLEOTIDE SEQUENCE [LARGE SCALE GENOMIC DNA]</scope>
    <source>
        <strain evidence="1 2">S2471</strain>
    </source>
</reference>
<sequence>MALQAVFAPPGYALGPATPIAHRRSDLTPITRQRLYVTPDHNKLVYSQCRPEKTAPGVCYLRCNELKQQPGSSDIGWSAEHSTVPN</sequence>
<evidence type="ECO:0000313" key="2">
    <source>
        <dbReference type="Proteomes" id="UP000033452"/>
    </source>
</evidence>
<proteinExistence type="predicted"/>
<accession>A0A0F4QHC8</accession>
<comment type="caution">
    <text evidence="1">The sequence shown here is derived from an EMBL/GenBank/DDBJ whole genome shotgun (WGS) entry which is preliminary data.</text>
</comment>
<gene>
    <name evidence="1" type="ORF">TW77_18185</name>
</gene>
<name>A0A0F4QHC8_9GAMM</name>
<dbReference type="Proteomes" id="UP000033452">
    <property type="component" value="Unassembled WGS sequence"/>
</dbReference>
<protein>
    <submittedName>
        <fullName evidence="1">Uncharacterized protein</fullName>
    </submittedName>
</protein>
<keyword evidence="2" id="KW-1185">Reference proteome</keyword>
<dbReference type="EMBL" id="JXYA01000045">
    <property type="protein sequence ID" value="KJZ06734.1"/>
    <property type="molecule type" value="Genomic_DNA"/>
</dbReference>
<evidence type="ECO:0000313" key="1">
    <source>
        <dbReference type="EMBL" id="KJZ06734.1"/>
    </source>
</evidence>
<dbReference type="AlphaFoldDB" id="A0A0F4QHC8"/>
<organism evidence="1 2">
    <name type="scientific">Pseudoalteromonas rubra</name>
    <dbReference type="NCBI Taxonomy" id="43658"/>
    <lineage>
        <taxon>Bacteria</taxon>
        <taxon>Pseudomonadati</taxon>
        <taxon>Pseudomonadota</taxon>
        <taxon>Gammaproteobacteria</taxon>
        <taxon>Alteromonadales</taxon>
        <taxon>Pseudoalteromonadaceae</taxon>
        <taxon>Pseudoalteromonas</taxon>
    </lineage>
</organism>